<organism evidence="8 9">
    <name type="scientific">Columba livia</name>
    <name type="common">Rock dove</name>
    <dbReference type="NCBI Taxonomy" id="8932"/>
    <lineage>
        <taxon>Eukaryota</taxon>
        <taxon>Metazoa</taxon>
        <taxon>Chordata</taxon>
        <taxon>Craniata</taxon>
        <taxon>Vertebrata</taxon>
        <taxon>Euteleostomi</taxon>
        <taxon>Archelosauria</taxon>
        <taxon>Archosauria</taxon>
        <taxon>Dinosauria</taxon>
        <taxon>Saurischia</taxon>
        <taxon>Theropoda</taxon>
        <taxon>Coelurosauria</taxon>
        <taxon>Aves</taxon>
        <taxon>Neognathae</taxon>
        <taxon>Neoaves</taxon>
        <taxon>Columbimorphae</taxon>
        <taxon>Columbiformes</taxon>
        <taxon>Columbidae</taxon>
        <taxon>Columba</taxon>
    </lineage>
</organism>
<comment type="caution">
    <text evidence="8">The sequence shown here is derived from an EMBL/GenBank/DDBJ whole genome shotgun (WGS) entry which is preliminary data.</text>
</comment>
<dbReference type="EMBL" id="AKCR02000284">
    <property type="protein sequence ID" value="PKK17669.1"/>
    <property type="molecule type" value="Genomic_DNA"/>
</dbReference>
<feature type="region of interest" description="Disordered" evidence="7">
    <location>
        <begin position="959"/>
        <end position="1043"/>
    </location>
</feature>
<feature type="compositionally biased region" description="Low complexity" evidence="7">
    <location>
        <begin position="1121"/>
        <end position="1130"/>
    </location>
</feature>
<evidence type="ECO:0000256" key="4">
    <source>
        <dbReference type="ARBA" id="ARBA00023015"/>
    </source>
</evidence>
<dbReference type="InterPro" id="IPR034605">
    <property type="entry name" value="PGC-1"/>
</dbReference>
<dbReference type="PANTHER" id="PTHR15528">
    <property type="entry name" value="PEROXISOME PROLIFERATOR ACTIVATED RECEPTOR GAMMA COACTIVATOR 1 PGC-1 -RELATED"/>
    <property type="match status" value="1"/>
</dbReference>
<evidence type="ECO:0000256" key="7">
    <source>
        <dbReference type="SAM" id="MobiDB-lite"/>
    </source>
</evidence>
<keyword evidence="8" id="KW-0675">Receptor</keyword>
<feature type="region of interest" description="Disordered" evidence="7">
    <location>
        <begin position="1067"/>
        <end position="1202"/>
    </location>
</feature>
<dbReference type="GO" id="GO:0003712">
    <property type="term" value="F:transcription coregulator activity"/>
    <property type="evidence" value="ECO:0007669"/>
    <property type="project" value="InterPro"/>
</dbReference>
<evidence type="ECO:0000256" key="6">
    <source>
        <dbReference type="ARBA" id="ARBA00023242"/>
    </source>
</evidence>
<evidence type="ECO:0000313" key="9">
    <source>
        <dbReference type="Proteomes" id="UP000053872"/>
    </source>
</evidence>
<feature type="compositionally biased region" description="Basic and acidic residues" evidence="7">
    <location>
        <begin position="1067"/>
        <end position="1077"/>
    </location>
</feature>
<keyword evidence="3" id="KW-0694">RNA-binding</keyword>
<evidence type="ECO:0000256" key="2">
    <source>
        <dbReference type="ARBA" id="ARBA00022553"/>
    </source>
</evidence>
<feature type="compositionally biased region" description="Basic and acidic residues" evidence="7">
    <location>
        <begin position="584"/>
        <end position="600"/>
    </location>
</feature>
<keyword evidence="2" id="KW-0597">Phosphoprotein</keyword>
<feature type="compositionally biased region" description="Low complexity" evidence="7">
    <location>
        <begin position="360"/>
        <end position="380"/>
    </location>
</feature>
<feature type="compositionally biased region" description="Basic and acidic residues" evidence="7">
    <location>
        <begin position="610"/>
        <end position="619"/>
    </location>
</feature>
<feature type="compositionally biased region" description="Polar residues" evidence="7">
    <location>
        <begin position="995"/>
        <end position="1004"/>
    </location>
</feature>
<feature type="compositionally biased region" description="Basic and acidic residues" evidence="7">
    <location>
        <begin position="469"/>
        <end position="485"/>
    </location>
</feature>
<dbReference type="PANTHER" id="PTHR15528:SF5">
    <property type="entry name" value="PEROXISOME PROLIFERATOR-ACTIVATED RECEPTOR GAMMA COACTIVATOR-RELATED PROTEIN 1"/>
    <property type="match status" value="1"/>
</dbReference>
<dbReference type="STRING" id="8932.A0A2I0LJR5"/>
<dbReference type="Proteomes" id="UP000053872">
    <property type="component" value="Unassembled WGS sequence"/>
</dbReference>
<feature type="region of interest" description="Disordered" evidence="7">
    <location>
        <begin position="526"/>
        <end position="676"/>
    </location>
</feature>
<feature type="compositionally biased region" description="Basic and acidic residues" evidence="7">
    <location>
        <begin position="323"/>
        <end position="335"/>
    </location>
</feature>
<feature type="compositionally biased region" description="Polar residues" evidence="7">
    <location>
        <begin position="1148"/>
        <end position="1164"/>
    </location>
</feature>
<keyword evidence="5" id="KW-0804">Transcription</keyword>
<evidence type="ECO:0000256" key="1">
    <source>
        <dbReference type="ARBA" id="ARBA00004123"/>
    </source>
</evidence>
<feature type="region of interest" description="Disordered" evidence="7">
    <location>
        <begin position="825"/>
        <end position="946"/>
    </location>
</feature>
<feature type="compositionally biased region" description="Basic and acidic residues" evidence="7">
    <location>
        <begin position="181"/>
        <end position="193"/>
    </location>
</feature>
<dbReference type="GO" id="GO:0003723">
    <property type="term" value="F:RNA binding"/>
    <property type="evidence" value="ECO:0007669"/>
    <property type="project" value="UniProtKB-KW"/>
</dbReference>
<feature type="compositionally biased region" description="Low complexity" evidence="7">
    <location>
        <begin position="914"/>
        <end position="933"/>
    </location>
</feature>
<proteinExistence type="predicted"/>
<feature type="compositionally biased region" description="Basic and acidic residues" evidence="7">
    <location>
        <begin position="344"/>
        <end position="359"/>
    </location>
</feature>
<feature type="region of interest" description="Disordered" evidence="7">
    <location>
        <begin position="178"/>
        <end position="215"/>
    </location>
</feature>
<evidence type="ECO:0000256" key="3">
    <source>
        <dbReference type="ARBA" id="ARBA00022884"/>
    </source>
</evidence>
<feature type="compositionally biased region" description="Low complexity" evidence="7">
    <location>
        <begin position="885"/>
        <end position="901"/>
    </location>
</feature>
<keyword evidence="6" id="KW-0539">Nucleus</keyword>
<gene>
    <name evidence="8" type="primary">PPRC1</name>
    <name evidence="8" type="ORF">A306_00014883</name>
</gene>
<sequence length="1202" mass="125789">MQNYLDSSVISIIEDLSLSEVGVHVWVQEGATGPPLVVAWVGMVTASPMAMPHHPLRPLLPLQQSKACLDAQNELSLLTAITEILDSTDDETLSPFDTIMDAELLSSPRERENPSFQKFLSLSRPSLEYESAALEQPKALRPLSSSSIAVVGKTDTDLAWDHAAHDLEDPALPKKQICTPRMERKLGRNRAREQPLPQRSDGEEEEEEVEAALSPALDSSIEAREFCGNGARAELEDCEDPCIINTGDVSLSELVKSMHPYCLPTFTVCLDPETEPVAKELLSGPVLLEIVPGEGESVEIPVVLQPLAPSFPNLKPQLAGAEEAPRESIPEHPEEFPGTPAQENRMEEEKKEKLPEKESSCTAPESSSPPETAAPSTRSPDSNSRHSTEAPSGTKCKGSEKGRGRERARKSRKKKAEDQSEQARPGRECVASHLHSAGSGQPPGQPPTSRRRAARPSVQVSDFLAQQLERARKEGQMELRAEPAPRPRGRPLSTAGASPPEKVQKEMVPEVVTVALEKSEIVVPPDKTALSVEERPAAVCPSPEDHGDRDAQPAAGQGSRLSEAASPAPEPPPNVPAAEPSEVLPKEAKPKALSLREYRIRMLHRQPSPGDRKDGEKQAASKWPSVPEPPTELAEIPCLVSPVQPTTEAANAQKSLEKPTSPAAVPCPAGKAPAAPTSAPAPAMALVPTTAAPSPSTPMPFVTPNVPPAAGVAPPGIPPASTGAYALYPPVPSWPCFGPQPVGCHGFPPPPSTGSPSTFHMMPGLPPPAMAWPPPVVPPPPPFAPGGPYAPVGWAPPSYWPGVPMPPLVPPLTYGDPGVALQAASTFPAGGSPSTALLHEKPPPAQPPAAPASKVGAAGGSARPVTSRVSDPRRLARLAGDSSVPKATPAPAQTLAPPAAASVQPGRIPPVASAQHTAAPQAATTQPPEEPQAVTPTQLPKAPPAAILCPAEVLPAAATVGESPGSHSTEEAAGLGKGAVEKALPEPKAAAGQESPGQKSTSQAVAPPPPKAGRESSLPTKAPAVRPWRHQPLLSAVQPSDSSKDIVQAFISEIGIEATDLSSLLEQFEKSEAKKETPTVQPPEDQQLAGSSAPETQQDRKPLDGLQASELANVSKLQGKSPAPASSAPSHVCSGDHDYCIPGAARLESSSSPCTQPPTESGSRWNVKHHRDITINASPHHHHGAQPGAPGVGLPTPPGLSD</sequence>
<name>A0A2I0LJR5_COLLI</name>
<dbReference type="GO" id="GO:0005634">
    <property type="term" value="C:nucleus"/>
    <property type="evidence" value="ECO:0007669"/>
    <property type="project" value="UniProtKB-SubCell"/>
</dbReference>
<accession>A0A2I0LJR5</accession>
<dbReference type="AlphaFoldDB" id="A0A2I0LJR5"/>
<evidence type="ECO:0000256" key="5">
    <source>
        <dbReference type="ARBA" id="ARBA00023163"/>
    </source>
</evidence>
<keyword evidence="4" id="KW-0805">Transcription regulation</keyword>
<protein>
    <submittedName>
        <fullName evidence="8">Peroxisome proliferator-activated receptor gamma, coactivator-related 1</fullName>
    </submittedName>
</protein>
<dbReference type="GO" id="GO:0045944">
    <property type="term" value="P:positive regulation of transcription by RNA polymerase II"/>
    <property type="evidence" value="ECO:0007669"/>
    <property type="project" value="TreeGrafter"/>
</dbReference>
<feature type="region of interest" description="Disordered" evidence="7">
    <location>
        <begin position="314"/>
        <end position="506"/>
    </location>
</feature>
<feature type="compositionally biased region" description="Polar residues" evidence="7">
    <location>
        <begin position="643"/>
        <end position="654"/>
    </location>
</feature>
<reference evidence="8 9" key="1">
    <citation type="journal article" date="2013" name="Science">
        <title>Genomic diversity and evolution of the head crest in the rock pigeon.</title>
        <authorList>
            <person name="Shapiro M.D."/>
            <person name="Kronenberg Z."/>
            <person name="Li C."/>
            <person name="Domyan E.T."/>
            <person name="Pan H."/>
            <person name="Campbell M."/>
            <person name="Tan H."/>
            <person name="Huff C.D."/>
            <person name="Hu H."/>
            <person name="Vickrey A.I."/>
            <person name="Nielsen S.C."/>
            <person name="Stringham S.A."/>
            <person name="Hu H."/>
            <person name="Willerslev E."/>
            <person name="Gilbert M.T."/>
            <person name="Yandell M."/>
            <person name="Zhang G."/>
            <person name="Wang J."/>
        </authorList>
    </citation>
    <scope>NUCLEOTIDE SEQUENCE [LARGE SCALE GENOMIC DNA]</scope>
    <source>
        <tissue evidence="8">Blood</tissue>
    </source>
</reference>
<dbReference type="InParanoid" id="A0A2I0LJR5"/>
<evidence type="ECO:0000313" key="8">
    <source>
        <dbReference type="EMBL" id="PKK17669.1"/>
    </source>
</evidence>
<comment type="subcellular location">
    <subcellularLocation>
        <location evidence="1">Nucleus</location>
    </subcellularLocation>
</comment>
<keyword evidence="9" id="KW-1185">Reference proteome</keyword>